<dbReference type="InterPro" id="IPR023696">
    <property type="entry name" value="Ureohydrolase_dom_sf"/>
</dbReference>
<dbReference type="OrthoDB" id="9808367at2"/>
<dbReference type="AlphaFoldDB" id="A0A4R6NBZ2"/>
<dbReference type="PANTHER" id="PTHR10625:SF17">
    <property type="entry name" value="HISTONE DEACETYLASE 8"/>
    <property type="match status" value="1"/>
</dbReference>
<dbReference type="Gene3D" id="3.40.800.20">
    <property type="entry name" value="Histone deacetylase domain"/>
    <property type="match status" value="1"/>
</dbReference>
<dbReference type="Proteomes" id="UP000295357">
    <property type="component" value="Unassembled WGS sequence"/>
</dbReference>
<evidence type="ECO:0000256" key="4">
    <source>
        <dbReference type="ARBA" id="ARBA00022801"/>
    </source>
</evidence>
<dbReference type="GO" id="GO:0046872">
    <property type="term" value="F:metal ion binding"/>
    <property type="evidence" value="ECO:0007669"/>
    <property type="project" value="UniProtKB-KW"/>
</dbReference>
<evidence type="ECO:0000256" key="5">
    <source>
        <dbReference type="ARBA" id="ARBA00022833"/>
    </source>
</evidence>
<comment type="similarity">
    <text evidence="2">Belongs to the histone deacetylase family.</text>
</comment>
<evidence type="ECO:0000259" key="6">
    <source>
        <dbReference type="Pfam" id="PF00850"/>
    </source>
</evidence>
<sequence>MKTVYNPQHAGHAATHEFFRGRLVPAFEIPARADYVLKAVQAAALGEVLAPVDHGLAPLERVHAPAYLRFLRGAHAEWRALGGEGDAFPAVWPVRSLRSDVEPQSFAARMGLYSMDSGTPLTAGAWEAAYWGAQATLSGLEIALGDERRAYVLTRPPGHHAGADFFGGYCFINNAAVAAQAARDAGLQRVAILDVDYHHGNGTQAIFYERADVFYASLHGDPQTEYPFFLGHADERGAGAGLGFNANEPLAAGSSNEAWFAALERLLGRLQVFAPELLIVSLGVDTYGGDPISHFKLDRPEFAALGERLAAFGAPRTLFLQEGGYATEAIGLNVVAVLQGFERGLGRAGSR</sequence>
<keyword evidence="5" id="KW-0862">Zinc</keyword>
<proteinExistence type="inferred from homology"/>
<comment type="caution">
    <text evidence="7">The sequence shown here is derived from an EMBL/GenBank/DDBJ whole genome shotgun (WGS) entry which is preliminary data.</text>
</comment>
<dbReference type="InterPro" id="IPR037138">
    <property type="entry name" value="His_deacetylse_dom_sf"/>
</dbReference>
<comment type="cofactor">
    <cofactor evidence="1">
        <name>Zn(2+)</name>
        <dbReference type="ChEBI" id="CHEBI:29105"/>
    </cofactor>
</comment>
<evidence type="ECO:0000313" key="8">
    <source>
        <dbReference type="Proteomes" id="UP000295357"/>
    </source>
</evidence>
<keyword evidence="8" id="KW-1185">Reference proteome</keyword>
<dbReference type="Pfam" id="PF00850">
    <property type="entry name" value="Hist_deacetyl"/>
    <property type="match status" value="1"/>
</dbReference>
<organism evidence="7 8">
    <name type="scientific">Roseateles asaccharophilus</name>
    <dbReference type="NCBI Taxonomy" id="582607"/>
    <lineage>
        <taxon>Bacteria</taxon>
        <taxon>Pseudomonadati</taxon>
        <taxon>Pseudomonadota</taxon>
        <taxon>Betaproteobacteria</taxon>
        <taxon>Burkholderiales</taxon>
        <taxon>Sphaerotilaceae</taxon>
        <taxon>Roseateles</taxon>
    </lineage>
</organism>
<gene>
    <name evidence="7" type="ORF">DFR39_102577</name>
</gene>
<keyword evidence="3" id="KW-0479">Metal-binding</keyword>
<evidence type="ECO:0000256" key="2">
    <source>
        <dbReference type="ARBA" id="ARBA00005947"/>
    </source>
</evidence>
<dbReference type="EMBL" id="SNXE01000002">
    <property type="protein sequence ID" value="TDP12184.1"/>
    <property type="molecule type" value="Genomic_DNA"/>
</dbReference>
<evidence type="ECO:0000256" key="3">
    <source>
        <dbReference type="ARBA" id="ARBA00022723"/>
    </source>
</evidence>
<dbReference type="RefSeq" id="WP_133602924.1">
    <property type="nucleotide sequence ID" value="NZ_JAUFPJ010000002.1"/>
</dbReference>
<reference evidence="7 8" key="1">
    <citation type="submission" date="2019-03" db="EMBL/GenBank/DDBJ databases">
        <title>Genomic Encyclopedia of Type Strains, Phase IV (KMG-IV): sequencing the most valuable type-strain genomes for metagenomic binning, comparative biology and taxonomic classification.</title>
        <authorList>
            <person name="Goeker M."/>
        </authorList>
    </citation>
    <scope>NUCLEOTIDE SEQUENCE [LARGE SCALE GENOMIC DNA]</scope>
    <source>
        <strain evidence="7 8">DSM 25082</strain>
    </source>
</reference>
<dbReference type="SUPFAM" id="SSF52768">
    <property type="entry name" value="Arginase/deacetylase"/>
    <property type="match status" value="1"/>
</dbReference>
<dbReference type="GO" id="GO:0016787">
    <property type="term" value="F:hydrolase activity"/>
    <property type="evidence" value="ECO:0007669"/>
    <property type="project" value="UniProtKB-KW"/>
</dbReference>
<name>A0A4R6NBZ2_9BURK</name>
<dbReference type="InterPro" id="IPR000286">
    <property type="entry name" value="HDACs"/>
</dbReference>
<dbReference type="GO" id="GO:0004407">
    <property type="term" value="F:histone deacetylase activity"/>
    <property type="evidence" value="ECO:0007669"/>
    <property type="project" value="TreeGrafter"/>
</dbReference>
<dbReference type="CDD" id="cd10001">
    <property type="entry name" value="HDAC_classII_APAH"/>
    <property type="match status" value="1"/>
</dbReference>
<accession>A0A4R6NBZ2</accession>
<dbReference type="GO" id="GO:0040029">
    <property type="term" value="P:epigenetic regulation of gene expression"/>
    <property type="evidence" value="ECO:0007669"/>
    <property type="project" value="TreeGrafter"/>
</dbReference>
<dbReference type="PANTHER" id="PTHR10625">
    <property type="entry name" value="HISTONE DEACETYLASE HDAC1-RELATED"/>
    <property type="match status" value="1"/>
</dbReference>
<protein>
    <submittedName>
        <fullName evidence="7">Acetoin utilization deacetylase AcuC-like enzyme</fullName>
    </submittedName>
</protein>
<dbReference type="PRINTS" id="PR01270">
    <property type="entry name" value="HDASUPER"/>
</dbReference>
<feature type="domain" description="Histone deacetylase" evidence="6">
    <location>
        <begin position="29"/>
        <end position="339"/>
    </location>
</feature>
<evidence type="ECO:0000313" key="7">
    <source>
        <dbReference type="EMBL" id="TDP12184.1"/>
    </source>
</evidence>
<evidence type="ECO:0000256" key="1">
    <source>
        <dbReference type="ARBA" id="ARBA00001947"/>
    </source>
</evidence>
<keyword evidence="4" id="KW-0378">Hydrolase</keyword>
<dbReference type="InterPro" id="IPR023801">
    <property type="entry name" value="His_deacetylse_dom"/>
</dbReference>